<dbReference type="OrthoDB" id="9806939at2"/>
<keyword evidence="4" id="KW-0732">Signal</keyword>
<evidence type="ECO:0000256" key="4">
    <source>
        <dbReference type="SAM" id="SignalP"/>
    </source>
</evidence>
<dbReference type="Pfam" id="PF25989">
    <property type="entry name" value="YknX_C"/>
    <property type="match status" value="1"/>
</dbReference>
<dbReference type="Proteomes" id="UP000265745">
    <property type="component" value="Unassembled WGS sequence"/>
</dbReference>
<comment type="similarity">
    <text evidence="1">Belongs to the membrane fusion protein (MFP) (TC 8.A.1) family.</text>
</comment>
<dbReference type="AlphaFoldDB" id="A0A396S8W5"/>
<evidence type="ECO:0000256" key="1">
    <source>
        <dbReference type="ARBA" id="ARBA00009477"/>
    </source>
</evidence>
<reference evidence="7 8" key="1">
    <citation type="submission" date="2018-06" db="EMBL/GenBank/DDBJ databases">
        <title>Pseudomonas jilinensis sp. nov., isolated from the production water of Jilin Oilfield in China.</title>
        <authorList>
            <person name="Wang J."/>
        </authorList>
    </citation>
    <scope>NUCLEOTIDE SEQUENCE [LARGE SCALE GENOMIC DNA]</scope>
    <source>
        <strain evidence="7 8">JS15-10A1</strain>
    </source>
</reference>
<feature type="domain" description="YknX-like C-terminal permuted SH3-like" evidence="6">
    <location>
        <begin position="282"/>
        <end position="349"/>
    </location>
</feature>
<dbReference type="Gene3D" id="2.40.30.170">
    <property type="match status" value="1"/>
</dbReference>
<dbReference type="PANTHER" id="PTHR30469:SF18">
    <property type="entry name" value="RESISTANCE-NODULATION-CELL DIVISION (RND) EFFLUX MEMBRANE FUSION PROTEIN-RELATED"/>
    <property type="match status" value="1"/>
</dbReference>
<dbReference type="InterPro" id="IPR006143">
    <property type="entry name" value="RND_pump_MFP"/>
</dbReference>
<feature type="domain" description="Multidrug resistance protein MdtA-like barrel-sandwich hybrid" evidence="5">
    <location>
        <begin position="56"/>
        <end position="192"/>
    </location>
</feature>
<keyword evidence="8" id="KW-1185">Reference proteome</keyword>
<dbReference type="Gene3D" id="1.10.287.470">
    <property type="entry name" value="Helix hairpin bin"/>
    <property type="match status" value="1"/>
</dbReference>
<dbReference type="Gene3D" id="2.40.50.100">
    <property type="match status" value="1"/>
</dbReference>
<accession>A0A396S8W5</accession>
<dbReference type="NCBIfam" id="TIGR01730">
    <property type="entry name" value="RND_mfp"/>
    <property type="match status" value="1"/>
</dbReference>
<proteinExistence type="inferred from homology"/>
<evidence type="ECO:0000313" key="7">
    <source>
        <dbReference type="EMBL" id="RHW22662.1"/>
    </source>
</evidence>
<dbReference type="Pfam" id="PF25917">
    <property type="entry name" value="BSH_RND"/>
    <property type="match status" value="1"/>
</dbReference>
<organism evidence="7 8">
    <name type="scientific">Pseudomonas jilinensis</name>
    <dbReference type="NCBI Taxonomy" id="2078689"/>
    <lineage>
        <taxon>Bacteria</taxon>
        <taxon>Pseudomonadati</taxon>
        <taxon>Pseudomonadota</taxon>
        <taxon>Gammaproteobacteria</taxon>
        <taxon>Pseudomonadales</taxon>
        <taxon>Pseudomonadaceae</taxon>
        <taxon>Pseudomonas</taxon>
    </lineage>
</organism>
<dbReference type="EMBL" id="QJSA01000002">
    <property type="protein sequence ID" value="RHW22662.1"/>
    <property type="molecule type" value="Genomic_DNA"/>
</dbReference>
<dbReference type="GO" id="GO:0015562">
    <property type="term" value="F:efflux transmembrane transporter activity"/>
    <property type="evidence" value="ECO:0007669"/>
    <property type="project" value="TreeGrafter"/>
</dbReference>
<dbReference type="GO" id="GO:1990281">
    <property type="term" value="C:efflux pump complex"/>
    <property type="evidence" value="ECO:0007669"/>
    <property type="project" value="TreeGrafter"/>
</dbReference>
<feature type="chain" id="PRO_5017308837" evidence="4">
    <location>
        <begin position="22"/>
        <end position="351"/>
    </location>
</feature>
<dbReference type="InterPro" id="IPR058625">
    <property type="entry name" value="MdtA-like_BSH"/>
</dbReference>
<dbReference type="PANTHER" id="PTHR30469">
    <property type="entry name" value="MULTIDRUG RESISTANCE PROTEIN MDTA"/>
    <property type="match status" value="1"/>
</dbReference>
<dbReference type="SUPFAM" id="SSF111369">
    <property type="entry name" value="HlyD-like secretion proteins"/>
    <property type="match status" value="1"/>
</dbReference>
<dbReference type="PROSITE" id="PS51257">
    <property type="entry name" value="PROKAR_LIPOPROTEIN"/>
    <property type="match status" value="1"/>
</dbReference>
<dbReference type="Gene3D" id="2.40.420.20">
    <property type="match status" value="1"/>
</dbReference>
<protein>
    <submittedName>
        <fullName evidence="7">Efflux RND transporter periplasmic adaptor subunit</fullName>
    </submittedName>
</protein>
<evidence type="ECO:0000313" key="8">
    <source>
        <dbReference type="Proteomes" id="UP000265745"/>
    </source>
</evidence>
<evidence type="ECO:0000259" key="6">
    <source>
        <dbReference type="Pfam" id="PF25989"/>
    </source>
</evidence>
<evidence type="ECO:0000256" key="2">
    <source>
        <dbReference type="ARBA" id="ARBA00023054"/>
    </source>
</evidence>
<comment type="caution">
    <text evidence="7">The sequence shown here is derived from an EMBL/GenBank/DDBJ whole genome shotgun (WGS) entry which is preliminary data.</text>
</comment>
<dbReference type="InterPro" id="IPR058637">
    <property type="entry name" value="YknX-like_C"/>
</dbReference>
<dbReference type="RefSeq" id="WP_119700653.1">
    <property type="nucleotide sequence ID" value="NZ_QJSA01000002.1"/>
</dbReference>
<sequence length="351" mass="37790">MRIFVPVMGLVLLAGCGSDAAAPPTQQVVKVRAVEVQAGAERHWTLNGTVQARHQASLAFRLPGEISERLVQAGERVEAGDVLLRLDPRDIRQQLNAAQAALSAARAQADNAEANRRRLATLREQDLVPLQVYEDAAASARAAREAMRSAEAALEQARSARDYAELRAPASGILVEVSGQVGQVVAAGQSVAQLAYDGLREVEAFIPELRRRSIPQQGRVELFGNGQQANVTLREMAGSADPQTRSWRARFVIEQQASDWPLGSSVTLHLNGQTGTDSELLLSLPLGALIDRGQGLGVWVIEEGRVHRQPVELVRTDTEQAYVRSALAAGAQVVALGAHLLEDGQRVEVLP</sequence>
<evidence type="ECO:0000259" key="5">
    <source>
        <dbReference type="Pfam" id="PF25917"/>
    </source>
</evidence>
<name>A0A396S8W5_9PSED</name>
<feature type="signal peptide" evidence="4">
    <location>
        <begin position="1"/>
        <end position="21"/>
    </location>
</feature>
<feature type="coiled-coil region" evidence="3">
    <location>
        <begin position="95"/>
        <end position="167"/>
    </location>
</feature>
<evidence type="ECO:0000256" key="3">
    <source>
        <dbReference type="SAM" id="Coils"/>
    </source>
</evidence>
<keyword evidence="2 3" id="KW-0175">Coiled coil</keyword>
<gene>
    <name evidence="7" type="ORF">C2846_03285</name>
</gene>